<evidence type="ECO:0000256" key="2">
    <source>
        <dbReference type="ARBA" id="ARBA00010694"/>
    </source>
</evidence>
<evidence type="ECO:0000256" key="10">
    <source>
        <dbReference type="SAM" id="SignalP"/>
    </source>
</evidence>
<feature type="compositionally biased region" description="Basic and acidic residues" evidence="8">
    <location>
        <begin position="162"/>
        <end position="171"/>
    </location>
</feature>
<dbReference type="OMA" id="NPFTGWH"/>
<evidence type="ECO:0000313" key="12">
    <source>
        <dbReference type="Proteomes" id="UP000318571"/>
    </source>
</evidence>
<organism evidence="11 12">
    <name type="scientific">Tigriopus californicus</name>
    <name type="common">Marine copepod</name>
    <dbReference type="NCBI Taxonomy" id="6832"/>
    <lineage>
        <taxon>Eukaryota</taxon>
        <taxon>Metazoa</taxon>
        <taxon>Ecdysozoa</taxon>
        <taxon>Arthropoda</taxon>
        <taxon>Crustacea</taxon>
        <taxon>Multicrustacea</taxon>
        <taxon>Hexanauplia</taxon>
        <taxon>Copepoda</taxon>
        <taxon>Harpacticoida</taxon>
        <taxon>Harpacticidae</taxon>
        <taxon>Tigriopus</taxon>
    </lineage>
</organism>
<feature type="transmembrane region" description="Helical" evidence="9">
    <location>
        <begin position="251"/>
        <end position="271"/>
    </location>
</feature>
<dbReference type="GO" id="GO:0005789">
    <property type="term" value="C:endoplasmic reticulum membrane"/>
    <property type="evidence" value="ECO:0007669"/>
    <property type="project" value="TreeGrafter"/>
</dbReference>
<evidence type="ECO:0000256" key="1">
    <source>
        <dbReference type="ARBA" id="ARBA00004127"/>
    </source>
</evidence>
<feature type="transmembrane region" description="Helical" evidence="9">
    <location>
        <begin position="182"/>
        <end position="200"/>
    </location>
</feature>
<evidence type="ECO:0000256" key="8">
    <source>
        <dbReference type="SAM" id="MobiDB-lite"/>
    </source>
</evidence>
<dbReference type="EMBL" id="VCGU01000009">
    <property type="protein sequence ID" value="TRY70608.1"/>
    <property type="molecule type" value="Genomic_DNA"/>
</dbReference>
<feature type="transmembrane region" description="Helical" evidence="9">
    <location>
        <begin position="221"/>
        <end position="245"/>
    </location>
</feature>
<evidence type="ECO:0000256" key="5">
    <source>
        <dbReference type="ARBA" id="ARBA00022692"/>
    </source>
</evidence>
<dbReference type="InterPro" id="IPR013657">
    <property type="entry name" value="SCL35B1-4/HUT1"/>
</dbReference>
<comment type="subcellular location">
    <subcellularLocation>
        <location evidence="1">Endomembrane system</location>
        <topology evidence="1">Multi-pass membrane protein</topology>
    </subcellularLocation>
</comment>
<evidence type="ECO:0000256" key="3">
    <source>
        <dbReference type="ARBA" id="ARBA00022448"/>
    </source>
</evidence>
<feature type="transmembrane region" description="Helical" evidence="9">
    <location>
        <begin position="278"/>
        <end position="299"/>
    </location>
</feature>
<sequence length="345" mass="39158">MKARAWFLLAQVLVICGTRELAMEMHVKEDPGCGNLITFCSFLFISIEGFIFTTKCGTLGPIVPFRSWTTLVVMYFIISVTNNYALNFNISMPLHMIFRAGSLMANMVMGMVILHKRYSPMKYLSVILISLGIGLCTIMSSQNVTSKSKDSNLNHSGNATNAKHESSTIHPDEDNDHDSWDMIMWCIGLAMLTFALFMSARMGIYQEVIYKKFGKHPKEALFYSNIYTHFMIAMNSPALSILGLVEVPRMMFYLLCNVLTQYMCISAVFTLTSECASLTVTLVVTLRKFLSLLFSIWYFQNPFTLWHWVGTLMVFSGTLLFSDVPGMIKKAREQQPDKDQSKKIQ</sequence>
<evidence type="ECO:0008006" key="13">
    <source>
        <dbReference type="Google" id="ProtNLM"/>
    </source>
</evidence>
<evidence type="ECO:0000256" key="7">
    <source>
        <dbReference type="ARBA" id="ARBA00023136"/>
    </source>
</evidence>
<feature type="transmembrane region" description="Helical" evidence="9">
    <location>
        <begin position="32"/>
        <end position="53"/>
    </location>
</feature>
<comment type="similarity">
    <text evidence="2">Belongs to the nucleotide-sugar transporter family. SLC35B subfamily.</text>
</comment>
<feature type="region of interest" description="Disordered" evidence="8">
    <location>
        <begin position="147"/>
        <end position="171"/>
    </location>
</feature>
<evidence type="ECO:0000256" key="4">
    <source>
        <dbReference type="ARBA" id="ARBA00022597"/>
    </source>
</evidence>
<name>A0A553NYV0_TIGCA</name>
<keyword evidence="6 9" id="KW-1133">Transmembrane helix</keyword>
<dbReference type="PANTHER" id="PTHR10778:SF4">
    <property type="entry name" value="NUCLEOTIDE SUGAR TRANSPORTER SLC35B4"/>
    <property type="match status" value="1"/>
</dbReference>
<dbReference type="Proteomes" id="UP000318571">
    <property type="component" value="Chromosome 9"/>
</dbReference>
<dbReference type="GO" id="GO:0000139">
    <property type="term" value="C:Golgi membrane"/>
    <property type="evidence" value="ECO:0007669"/>
    <property type="project" value="TreeGrafter"/>
</dbReference>
<evidence type="ECO:0000313" key="11">
    <source>
        <dbReference type="EMBL" id="TRY70608.1"/>
    </source>
</evidence>
<feature type="signal peptide" evidence="10">
    <location>
        <begin position="1"/>
        <end position="22"/>
    </location>
</feature>
<feature type="transmembrane region" description="Helical" evidence="9">
    <location>
        <begin position="123"/>
        <end position="141"/>
    </location>
</feature>
<dbReference type="AlphaFoldDB" id="A0A553NYV0"/>
<evidence type="ECO:0000256" key="9">
    <source>
        <dbReference type="SAM" id="Phobius"/>
    </source>
</evidence>
<dbReference type="GO" id="GO:0005462">
    <property type="term" value="F:UDP-N-acetylglucosamine transmembrane transporter activity"/>
    <property type="evidence" value="ECO:0007669"/>
    <property type="project" value="TreeGrafter"/>
</dbReference>
<evidence type="ECO:0000256" key="6">
    <source>
        <dbReference type="ARBA" id="ARBA00022989"/>
    </source>
</evidence>
<keyword evidence="5 9" id="KW-0812">Transmembrane</keyword>
<feature type="transmembrane region" description="Helical" evidence="9">
    <location>
        <begin position="305"/>
        <end position="322"/>
    </location>
</feature>
<dbReference type="STRING" id="6832.A0A553NYV0"/>
<proteinExistence type="inferred from homology"/>
<feature type="chain" id="PRO_5022046052" description="Sugar phosphate transporter domain-containing protein" evidence="10">
    <location>
        <begin position="23"/>
        <end position="345"/>
    </location>
</feature>
<dbReference type="GO" id="GO:0005464">
    <property type="term" value="F:UDP-xylose transmembrane transporter activity"/>
    <property type="evidence" value="ECO:0007669"/>
    <property type="project" value="TreeGrafter"/>
</dbReference>
<keyword evidence="3" id="KW-0813">Transport</keyword>
<keyword evidence="4" id="KW-0762">Sugar transport</keyword>
<feature type="transmembrane region" description="Helical" evidence="9">
    <location>
        <begin position="65"/>
        <end position="84"/>
    </location>
</feature>
<keyword evidence="7 9" id="KW-0472">Membrane</keyword>
<accession>A0A553NYV0</accession>
<keyword evidence="10" id="KW-0732">Signal</keyword>
<gene>
    <name evidence="11" type="ORF">TCAL_02323</name>
</gene>
<comment type="caution">
    <text evidence="11">The sequence shown here is derived from an EMBL/GenBank/DDBJ whole genome shotgun (WGS) entry which is preliminary data.</text>
</comment>
<protein>
    <recommendedName>
        <fullName evidence="13">Sugar phosphate transporter domain-containing protein</fullName>
    </recommendedName>
</protein>
<dbReference type="PANTHER" id="PTHR10778">
    <property type="entry name" value="SOLUTE CARRIER FAMILY 35 MEMBER B"/>
    <property type="match status" value="1"/>
</dbReference>
<reference evidence="11 12" key="1">
    <citation type="journal article" date="2018" name="Nat. Ecol. Evol.">
        <title>Genomic signatures of mitonuclear coevolution across populations of Tigriopus californicus.</title>
        <authorList>
            <person name="Barreto F.S."/>
            <person name="Watson E.T."/>
            <person name="Lima T.G."/>
            <person name="Willett C.S."/>
            <person name="Edmands S."/>
            <person name="Li W."/>
            <person name="Burton R.S."/>
        </authorList>
    </citation>
    <scope>NUCLEOTIDE SEQUENCE [LARGE SCALE GENOMIC DNA]</scope>
    <source>
        <strain evidence="11 12">San Diego</strain>
    </source>
</reference>
<dbReference type="Pfam" id="PF08449">
    <property type="entry name" value="UAA"/>
    <property type="match status" value="1"/>
</dbReference>
<keyword evidence="12" id="KW-1185">Reference proteome</keyword>